<keyword evidence="1 3" id="KW-0489">Methyltransferase</keyword>
<comment type="caution">
    <text evidence="3">The sequence shown here is derived from an EMBL/GenBank/DDBJ whole genome shotgun (WGS) entry which is preliminary data.</text>
</comment>
<evidence type="ECO:0000256" key="1">
    <source>
        <dbReference type="ARBA" id="ARBA00022603"/>
    </source>
</evidence>
<dbReference type="RefSeq" id="WP_230216174.1">
    <property type="nucleotide sequence ID" value="NZ_JAJKFT010000004.1"/>
</dbReference>
<organism evidence="3 4">
    <name type="scientific">Blastopirellula sediminis</name>
    <dbReference type="NCBI Taxonomy" id="2894196"/>
    <lineage>
        <taxon>Bacteria</taxon>
        <taxon>Pseudomonadati</taxon>
        <taxon>Planctomycetota</taxon>
        <taxon>Planctomycetia</taxon>
        <taxon>Pirellulales</taxon>
        <taxon>Pirellulaceae</taxon>
        <taxon>Blastopirellula</taxon>
    </lineage>
</organism>
<dbReference type="Gene3D" id="3.40.50.150">
    <property type="entry name" value="Vaccinia Virus protein VP39"/>
    <property type="match status" value="1"/>
</dbReference>
<dbReference type="GO" id="GO:0071770">
    <property type="term" value="P:DIM/DIP cell wall layer assembly"/>
    <property type="evidence" value="ECO:0007669"/>
    <property type="project" value="TreeGrafter"/>
</dbReference>
<gene>
    <name evidence="3" type="ORF">LOC68_04440</name>
</gene>
<dbReference type="AlphaFoldDB" id="A0A9X1MJF1"/>
<sequence length="272" mass="29819">MGLKRFAGRLQRSIAKRLSKASPKPVEAPKAATTVRPTAAGNRNVPDHVPFIVPEASLSELFPGADQAEVVMLPRLIRSHKWAMPEHELLTLGALIKMLQPRLIVEFGTFMGGSTLTMAANMPEDGRIVTIDLDPNVRGTHVHGQGVGLSNFDVGCLFQGTRYERQIEQRFANSVEFSDHDLLAAADLVFVDADHTYEFCKRDTQTAVTFAKPSGALLWHDYTWEPAAKECVGVTQTVNEFWEERGGCRQVAGTRFAVYLPKLASAAQSAAA</sequence>
<reference evidence="3" key="1">
    <citation type="submission" date="2021-11" db="EMBL/GenBank/DDBJ databases">
        <title>Genome sequence.</title>
        <authorList>
            <person name="Sun Q."/>
        </authorList>
    </citation>
    <scope>NUCLEOTIDE SEQUENCE</scope>
    <source>
        <strain evidence="3">JC732</strain>
    </source>
</reference>
<name>A0A9X1MJF1_9BACT</name>
<proteinExistence type="predicted"/>
<dbReference type="InterPro" id="IPR029063">
    <property type="entry name" value="SAM-dependent_MTases_sf"/>
</dbReference>
<keyword evidence="4" id="KW-1185">Reference proteome</keyword>
<protein>
    <submittedName>
        <fullName evidence="3">Class I SAM-dependent methyltransferase</fullName>
    </submittedName>
</protein>
<dbReference type="Pfam" id="PF13578">
    <property type="entry name" value="Methyltransf_24"/>
    <property type="match status" value="1"/>
</dbReference>
<evidence type="ECO:0000313" key="4">
    <source>
        <dbReference type="Proteomes" id="UP001139103"/>
    </source>
</evidence>
<dbReference type="Proteomes" id="UP001139103">
    <property type="component" value="Unassembled WGS sequence"/>
</dbReference>
<dbReference type="GO" id="GO:0008168">
    <property type="term" value="F:methyltransferase activity"/>
    <property type="evidence" value="ECO:0007669"/>
    <property type="project" value="UniProtKB-KW"/>
</dbReference>
<dbReference type="PANTHER" id="PTHR40048:SF1">
    <property type="entry name" value="RHAMNOSYL O-METHYLTRANSFERASE"/>
    <property type="match status" value="1"/>
</dbReference>
<keyword evidence="2" id="KW-0808">Transferase</keyword>
<dbReference type="SUPFAM" id="SSF53335">
    <property type="entry name" value="S-adenosyl-L-methionine-dependent methyltransferases"/>
    <property type="match status" value="1"/>
</dbReference>
<dbReference type="GO" id="GO:0005886">
    <property type="term" value="C:plasma membrane"/>
    <property type="evidence" value="ECO:0007669"/>
    <property type="project" value="TreeGrafter"/>
</dbReference>
<accession>A0A9X1MJF1</accession>
<dbReference type="PANTHER" id="PTHR40048">
    <property type="entry name" value="RHAMNOSYL O-METHYLTRANSFERASE"/>
    <property type="match status" value="1"/>
</dbReference>
<dbReference type="GO" id="GO:0032259">
    <property type="term" value="P:methylation"/>
    <property type="evidence" value="ECO:0007669"/>
    <property type="project" value="UniProtKB-KW"/>
</dbReference>
<evidence type="ECO:0000256" key="2">
    <source>
        <dbReference type="ARBA" id="ARBA00022679"/>
    </source>
</evidence>
<evidence type="ECO:0000313" key="3">
    <source>
        <dbReference type="EMBL" id="MCC9627631.1"/>
    </source>
</evidence>
<dbReference type="EMBL" id="JAJKFT010000004">
    <property type="protein sequence ID" value="MCC9627631.1"/>
    <property type="molecule type" value="Genomic_DNA"/>
</dbReference>